<evidence type="ECO:0000313" key="2">
    <source>
        <dbReference type="EMBL" id="ARC35194.1"/>
    </source>
</evidence>
<dbReference type="KEGG" id="pye:A6J80_01335"/>
<evidence type="ECO:0000313" key="5">
    <source>
        <dbReference type="Proteomes" id="UP000324507"/>
    </source>
</evidence>
<sequence>MIRALFSPLRLAPLPSRQAGAPKPREGMPSGLWTPAEARPALWPEAGLLADRHRPLPRHAERRHWL</sequence>
<accession>A0A1V0GMY2</accession>
<dbReference type="EMBL" id="CP020441">
    <property type="protein sequence ID" value="ARC35194.1"/>
    <property type="molecule type" value="Genomic_DNA"/>
</dbReference>
<protein>
    <submittedName>
        <fullName evidence="2">Uncharacterized protein</fullName>
    </submittedName>
</protein>
<reference evidence="2" key="2">
    <citation type="submission" date="2017-12" db="EMBL/GenBank/DDBJ databases">
        <title>FDA dAtabase for Regulatory Grade micrObial Sequences (FDA-ARGOS): Supporting development and validation of Infectious Disease Dx tests.</title>
        <authorList>
            <person name="Campos J."/>
            <person name="Goldberg B."/>
            <person name="Tallon L."/>
            <person name="Sadzewicz L."/>
            <person name="Sengamalay N."/>
            <person name="Ott S."/>
            <person name="Godinez A."/>
            <person name="Nagaraj S."/>
            <person name="Vyas G."/>
            <person name="Aluvathingal J."/>
            <person name="Nadendla S."/>
            <person name="Geyer C."/>
            <person name="Nandy P."/>
            <person name="Hobson J."/>
            <person name="Sichtig H."/>
        </authorList>
    </citation>
    <scope>NUCLEOTIDE SEQUENCE</scope>
    <source>
        <strain evidence="2">FDAARGOS_252</strain>
        <plasmid evidence="2">unnamed1</plasmid>
    </source>
</reference>
<feature type="region of interest" description="Disordered" evidence="1">
    <location>
        <begin position="13"/>
        <end position="35"/>
    </location>
</feature>
<dbReference type="Proteomes" id="UP000324507">
    <property type="component" value="Plasmid unnamed3"/>
</dbReference>
<reference evidence="4" key="1">
    <citation type="submission" date="2017-03" db="EMBL/GenBank/DDBJ databases">
        <title>FDA dAtabase for Regulatory Grade micrObial Sequences (FDA-ARGOS): Supporting development and validation of Infectious Disease Dx tests.</title>
        <authorList>
            <person name="Minogue T."/>
            <person name="Wolcott M."/>
            <person name="Wasieloski L."/>
            <person name="Aguilar W."/>
            <person name="Moore D."/>
            <person name="Tallon L."/>
            <person name="Sadzewicz L."/>
            <person name="Sengamalay N."/>
            <person name="Ott S."/>
            <person name="Godinez A."/>
            <person name="Nagaraj S."/>
            <person name="Nadendla S."/>
            <person name="Geyer C."/>
            <person name="Sichtig H."/>
        </authorList>
    </citation>
    <scope>NUCLEOTIDE SEQUENCE [LARGE SCALE GENOMIC DNA]</scope>
    <source>
        <strain evidence="4">FDAARGOS_252</strain>
        <plasmid evidence="4">Plasmid unnamed1</plasmid>
    </source>
</reference>
<geneLocation type="plasmid" evidence="2">
    <name>unnamed1</name>
</geneLocation>
<evidence type="ECO:0000313" key="4">
    <source>
        <dbReference type="Proteomes" id="UP000191257"/>
    </source>
</evidence>
<dbReference type="AlphaFoldDB" id="A0A1V0GMY2"/>
<geneLocation type="plasmid" evidence="3">
    <name>unnamed3</name>
</geneLocation>
<keyword evidence="4" id="KW-1185">Reference proteome</keyword>
<dbReference type="RefSeq" id="WP_028719334.1">
    <property type="nucleotide sequence ID" value="NZ_CALTWI010000050.1"/>
</dbReference>
<name>A0A1V0GMY2_9RHOB</name>
<dbReference type="Proteomes" id="UP000191257">
    <property type="component" value="Plasmid unnamed1"/>
</dbReference>
<evidence type="ECO:0000256" key="1">
    <source>
        <dbReference type="SAM" id="MobiDB-lite"/>
    </source>
</evidence>
<organism evidence="2 4">
    <name type="scientific">Paracoccus yeei</name>
    <dbReference type="NCBI Taxonomy" id="147645"/>
    <lineage>
        <taxon>Bacteria</taxon>
        <taxon>Pseudomonadati</taxon>
        <taxon>Pseudomonadota</taxon>
        <taxon>Alphaproteobacteria</taxon>
        <taxon>Rhodobacterales</taxon>
        <taxon>Paracoccaceae</taxon>
        <taxon>Paracoccus</taxon>
    </lineage>
</organism>
<keyword evidence="2" id="KW-0614">Plasmid</keyword>
<gene>
    <name evidence="2" type="ORF">A6J80_01335</name>
    <name evidence="3" type="ORF">FOB51_02540</name>
</gene>
<evidence type="ECO:0000313" key="3">
    <source>
        <dbReference type="EMBL" id="QEU06974.1"/>
    </source>
</evidence>
<reference evidence="3 5" key="3">
    <citation type="submission" date="2019-09" db="EMBL/GenBank/DDBJ databases">
        <title>FDA dAtabase for Regulatory Grade micrObial Sequences (FDA-ARGOS): Supporting development and validation of Infectious Disease Dx tests.</title>
        <authorList>
            <person name="Sciortino C."/>
            <person name="Tallon L."/>
            <person name="Sadzewicz L."/>
            <person name="Vavikolanu K."/>
            <person name="Mehta A."/>
            <person name="Aluvathingal J."/>
            <person name="Nadendla S."/>
            <person name="Nandy P."/>
            <person name="Geyer C."/>
            <person name="Yan Y."/>
            <person name="Sichtig H."/>
        </authorList>
    </citation>
    <scope>NUCLEOTIDE SEQUENCE [LARGE SCALE GENOMIC DNA]</scope>
    <source>
        <strain evidence="3 5">FDAARGOS_643</strain>
        <plasmid evidence="3 5">unnamed3</plasmid>
    </source>
</reference>
<proteinExistence type="predicted"/>
<dbReference type="EMBL" id="CP044080">
    <property type="protein sequence ID" value="QEU06974.1"/>
    <property type="molecule type" value="Genomic_DNA"/>
</dbReference>